<feature type="compositionally biased region" description="Gly residues" evidence="1">
    <location>
        <begin position="30"/>
        <end position="49"/>
    </location>
</feature>
<accession>A0A5N4CV66</accession>
<protein>
    <submittedName>
        <fullName evidence="2">Uncharacterized protein</fullName>
    </submittedName>
</protein>
<evidence type="ECO:0000313" key="2">
    <source>
        <dbReference type="EMBL" id="KAB1262737.1"/>
    </source>
</evidence>
<comment type="caution">
    <text evidence="2">The sequence shown here is derived from an EMBL/GenBank/DDBJ whole genome shotgun (WGS) entry which is preliminary data.</text>
</comment>
<feature type="compositionally biased region" description="Low complexity" evidence="1">
    <location>
        <begin position="68"/>
        <end position="90"/>
    </location>
</feature>
<dbReference type="EMBL" id="JWIN03000019">
    <property type="protein sequence ID" value="KAB1262737.1"/>
    <property type="molecule type" value="Genomic_DNA"/>
</dbReference>
<sequence length="163" mass="16524">MCFPRHGAAAECGNSARSALGGLTSFPGPGLGLGTGMETGMGSGPGVGTEPGVRDPGGDGAGDRGWSRRWGQADPLPGAGYGDADGAADGVELEPVPGWDDPLPGAGPGRSSSLRPTALSPSSGYLALRVLSRPTWLAASESRKCDLQRREHRGDREVASVFP</sequence>
<feature type="compositionally biased region" description="Basic and acidic residues" evidence="1">
    <location>
        <begin position="52"/>
        <end position="66"/>
    </location>
</feature>
<feature type="region of interest" description="Disordered" evidence="1">
    <location>
        <begin position="30"/>
        <end position="119"/>
    </location>
</feature>
<organism evidence="2 3">
    <name type="scientific">Camelus dromedarius</name>
    <name type="common">Dromedary</name>
    <name type="synonym">Arabian camel</name>
    <dbReference type="NCBI Taxonomy" id="9838"/>
    <lineage>
        <taxon>Eukaryota</taxon>
        <taxon>Metazoa</taxon>
        <taxon>Chordata</taxon>
        <taxon>Craniata</taxon>
        <taxon>Vertebrata</taxon>
        <taxon>Euteleostomi</taxon>
        <taxon>Mammalia</taxon>
        <taxon>Eutheria</taxon>
        <taxon>Laurasiatheria</taxon>
        <taxon>Artiodactyla</taxon>
        <taxon>Tylopoda</taxon>
        <taxon>Camelidae</taxon>
        <taxon>Camelus</taxon>
    </lineage>
</organism>
<feature type="region of interest" description="Disordered" evidence="1">
    <location>
        <begin position="143"/>
        <end position="163"/>
    </location>
</feature>
<reference evidence="2 3" key="1">
    <citation type="journal article" date="2019" name="Mol. Ecol. Resour.">
        <title>Improving Illumina assemblies with Hi-C and long reads: an example with the North African dromedary.</title>
        <authorList>
            <person name="Elbers J.P."/>
            <person name="Rogers M.F."/>
            <person name="Perelman P.L."/>
            <person name="Proskuryakova A.A."/>
            <person name="Serdyukova N.A."/>
            <person name="Johnson W.E."/>
            <person name="Horin P."/>
            <person name="Corander J."/>
            <person name="Murphy D."/>
            <person name="Burger P.A."/>
        </authorList>
    </citation>
    <scope>NUCLEOTIDE SEQUENCE [LARGE SCALE GENOMIC DNA]</scope>
    <source>
        <strain evidence="2">Drom800</strain>
        <tissue evidence="2">Blood</tissue>
    </source>
</reference>
<evidence type="ECO:0000313" key="3">
    <source>
        <dbReference type="Proteomes" id="UP000299084"/>
    </source>
</evidence>
<evidence type="ECO:0000256" key="1">
    <source>
        <dbReference type="SAM" id="MobiDB-lite"/>
    </source>
</evidence>
<feature type="compositionally biased region" description="Polar residues" evidence="1">
    <location>
        <begin position="110"/>
        <end position="119"/>
    </location>
</feature>
<dbReference type="Proteomes" id="UP000299084">
    <property type="component" value="Unassembled WGS sequence"/>
</dbReference>
<proteinExistence type="predicted"/>
<gene>
    <name evidence="2" type="ORF">Cadr_000020930</name>
</gene>
<name>A0A5N4CV66_CAMDR</name>
<keyword evidence="3" id="KW-1185">Reference proteome</keyword>
<dbReference type="AlphaFoldDB" id="A0A5N4CV66"/>